<dbReference type="Proteomes" id="UP001524586">
    <property type="component" value="Unassembled WGS sequence"/>
</dbReference>
<protein>
    <submittedName>
        <fullName evidence="1">Uncharacterized protein</fullName>
    </submittedName>
</protein>
<reference evidence="1 2" key="1">
    <citation type="submission" date="2022-07" db="EMBL/GenBank/DDBJ databases">
        <title>Methylomonas rivi sp. nov., Methylomonas rosea sp. nov., Methylomonas aureus sp. nov. and Methylomonas subterranea sp. nov., four novel methanotrophs isolated from a freshwater creek and the deep terrestrial subsurface.</title>
        <authorList>
            <person name="Abin C."/>
            <person name="Sankaranarayanan K."/>
            <person name="Garner C."/>
            <person name="Sindelar R."/>
            <person name="Kotary K."/>
            <person name="Garner R."/>
            <person name="Barclay S."/>
            <person name="Lawson P."/>
            <person name="Krumholz L."/>
        </authorList>
    </citation>
    <scope>NUCLEOTIDE SEQUENCE [LARGE SCALE GENOMIC DNA]</scope>
    <source>
        <strain evidence="1 2">WSC-6</strain>
    </source>
</reference>
<evidence type="ECO:0000313" key="1">
    <source>
        <dbReference type="EMBL" id="MCQ8129247.1"/>
    </source>
</evidence>
<gene>
    <name evidence="1" type="ORF">NP596_12360</name>
</gene>
<sequence>MVFIEKGRIDVKDGAFVVINETGIPAARKFDQNHPRQQQRHRREKGKTFTKTVRVPLLHEEQQQARLERSTCGDEL</sequence>
<dbReference type="EMBL" id="JANIBK010000063">
    <property type="protein sequence ID" value="MCQ8129247.1"/>
    <property type="molecule type" value="Genomic_DNA"/>
</dbReference>
<proteinExistence type="predicted"/>
<evidence type="ECO:0000313" key="2">
    <source>
        <dbReference type="Proteomes" id="UP001524586"/>
    </source>
</evidence>
<keyword evidence="2" id="KW-1185">Reference proteome</keyword>
<comment type="caution">
    <text evidence="1">The sequence shown here is derived from an EMBL/GenBank/DDBJ whole genome shotgun (WGS) entry which is preliminary data.</text>
</comment>
<dbReference type="RefSeq" id="WP_256615668.1">
    <property type="nucleotide sequence ID" value="NZ_JANIBK010000063.1"/>
</dbReference>
<name>A0ABT1U5W8_9GAMM</name>
<organism evidence="1 2">
    <name type="scientific">Methylomonas rivi</name>
    <dbReference type="NCBI Taxonomy" id="2952226"/>
    <lineage>
        <taxon>Bacteria</taxon>
        <taxon>Pseudomonadati</taxon>
        <taxon>Pseudomonadota</taxon>
        <taxon>Gammaproteobacteria</taxon>
        <taxon>Methylococcales</taxon>
        <taxon>Methylococcaceae</taxon>
        <taxon>Methylomonas</taxon>
    </lineage>
</organism>
<accession>A0ABT1U5W8</accession>